<proteinExistence type="predicted"/>
<evidence type="ECO:0000313" key="4">
    <source>
        <dbReference type="Proteomes" id="UP000519004"/>
    </source>
</evidence>
<comment type="caution">
    <text evidence="3">The sequence shown here is derived from an EMBL/GenBank/DDBJ whole genome shotgun (WGS) entry which is preliminary data.</text>
</comment>
<sequence>MRVVYEAENLIDAHLVRGALEEAGIPAWVRGEFLTGAMGELPVGGLVAVCVPASRWPEASALLPELLCRPGPGETQAADEGVTDPDGGLFTA</sequence>
<dbReference type="RefSeq" id="WP_183949181.1">
    <property type="nucleotide sequence ID" value="NZ_JACHHX010000021.1"/>
</dbReference>
<protein>
    <recommendedName>
        <fullName evidence="2">DUF2007 domain-containing protein</fullName>
    </recommendedName>
</protein>
<name>A0A7W8DFH1_9GAMM</name>
<dbReference type="Proteomes" id="UP000519004">
    <property type="component" value="Unassembled WGS sequence"/>
</dbReference>
<gene>
    <name evidence="3" type="ORF">HNQ58_002432</name>
</gene>
<dbReference type="EMBL" id="JACHHX010000021">
    <property type="protein sequence ID" value="MBB5016517.1"/>
    <property type="molecule type" value="Genomic_DNA"/>
</dbReference>
<accession>A0A7W8DFH1</accession>
<evidence type="ECO:0000256" key="1">
    <source>
        <dbReference type="SAM" id="MobiDB-lite"/>
    </source>
</evidence>
<dbReference type="Pfam" id="PF09413">
    <property type="entry name" value="DUF2007"/>
    <property type="match status" value="1"/>
</dbReference>
<organism evidence="3 4">
    <name type="scientific">Rehaibacterium terrae</name>
    <dbReference type="NCBI Taxonomy" id="1341696"/>
    <lineage>
        <taxon>Bacteria</taxon>
        <taxon>Pseudomonadati</taxon>
        <taxon>Pseudomonadota</taxon>
        <taxon>Gammaproteobacteria</taxon>
        <taxon>Lysobacterales</taxon>
        <taxon>Lysobacteraceae</taxon>
        <taxon>Rehaibacterium</taxon>
    </lineage>
</organism>
<feature type="domain" description="DUF2007" evidence="2">
    <location>
        <begin position="1"/>
        <end position="65"/>
    </location>
</feature>
<reference evidence="3 4" key="1">
    <citation type="submission" date="2020-08" db="EMBL/GenBank/DDBJ databases">
        <title>Genomic Encyclopedia of Type Strains, Phase IV (KMG-IV): sequencing the most valuable type-strain genomes for metagenomic binning, comparative biology and taxonomic classification.</title>
        <authorList>
            <person name="Goeker M."/>
        </authorList>
    </citation>
    <scope>NUCLEOTIDE SEQUENCE [LARGE SCALE GENOMIC DNA]</scope>
    <source>
        <strain evidence="3 4">DSM 25897</strain>
    </source>
</reference>
<evidence type="ECO:0000259" key="2">
    <source>
        <dbReference type="Pfam" id="PF09413"/>
    </source>
</evidence>
<evidence type="ECO:0000313" key="3">
    <source>
        <dbReference type="EMBL" id="MBB5016517.1"/>
    </source>
</evidence>
<dbReference type="InterPro" id="IPR018551">
    <property type="entry name" value="DUF2007"/>
</dbReference>
<keyword evidence="4" id="KW-1185">Reference proteome</keyword>
<feature type="region of interest" description="Disordered" evidence="1">
    <location>
        <begin position="72"/>
        <end position="92"/>
    </location>
</feature>
<dbReference type="AlphaFoldDB" id="A0A7W8DFH1"/>